<evidence type="ECO:0000313" key="2">
    <source>
        <dbReference type="Proteomes" id="UP000887159"/>
    </source>
</evidence>
<proteinExistence type="predicted"/>
<reference evidence="1" key="1">
    <citation type="submission" date="2020-08" db="EMBL/GenBank/DDBJ databases">
        <title>Multicomponent nature underlies the extraordinary mechanical properties of spider dragline silk.</title>
        <authorList>
            <person name="Kono N."/>
            <person name="Nakamura H."/>
            <person name="Mori M."/>
            <person name="Yoshida Y."/>
            <person name="Ohtoshi R."/>
            <person name="Malay A.D."/>
            <person name="Moran D.A.P."/>
            <person name="Tomita M."/>
            <person name="Numata K."/>
            <person name="Arakawa K."/>
        </authorList>
    </citation>
    <scope>NUCLEOTIDE SEQUENCE</scope>
</reference>
<organism evidence="1 2">
    <name type="scientific">Trichonephila clavipes</name>
    <name type="common">Golden silk orbweaver</name>
    <name type="synonym">Nephila clavipes</name>
    <dbReference type="NCBI Taxonomy" id="2585209"/>
    <lineage>
        <taxon>Eukaryota</taxon>
        <taxon>Metazoa</taxon>
        <taxon>Ecdysozoa</taxon>
        <taxon>Arthropoda</taxon>
        <taxon>Chelicerata</taxon>
        <taxon>Arachnida</taxon>
        <taxon>Araneae</taxon>
        <taxon>Araneomorphae</taxon>
        <taxon>Entelegynae</taxon>
        <taxon>Araneoidea</taxon>
        <taxon>Nephilidae</taxon>
        <taxon>Trichonephila</taxon>
    </lineage>
</organism>
<dbReference type="Proteomes" id="UP000887159">
    <property type="component" value="Unassembled WGS sequence"/>
</dbReference>
<dbReference type="AlphaFoldDB" id="A0A8X7B8Q0"/>
<accession>A0A8X7B8Q0</accession>
<keyword evidence="2" id="KW-1185">Reference proteome</keyword>
<dbReference type="EMBL" id="BMAU01021361">
    <property type="protein sequence ID" value="GFY22414.1"/>
    <property type="molecule type" value="Genomic_DNA"/>
</dbReference>
<sequence length="99" mass="11922">MVPSTWLAIKIVTSGRKDLTNIKITWKEEVRIWKWLVSQSAFRQRRKERRYLKHCTKEKFCSRFLIRKALCKVGVDSKYCVIHRIRRPHKLLPASVEIQ</sequence>
<gene>
    <name evidence="1" type="ORF">TNCV_2176751</name>
</gene>
<evidence type="ECO:0000313" key="1">
    <source>
        <dbReference type="EMBL" id="GFY22414.1"/>
    </source>
</evidence>
<comment type="caution">
    <text evidence="1">The sequence shown here is derived from an EMBL/GenBank/DDBJ whole genome shotgun (WGS) entry which is preliminary data.</text>
</comment>
<name>A0A8X7B8Q0_TRICX</name>
<protein>
    <submittedName>
        <fullName evidence="1">Uncharacterized protein</fullName>
    </submittedName>
</protein>